<dbReference type="SUPFAM" id="SSF55729">
    <property type="entry name" value="Acyl-CoA N-acyltransferases (Nat)"/>
    <property type="match status" value="1"/>
</dbReference>
<dbReference type="InterPro" id="IPR016181">
    <property type="entry name" value="Acyl_CoA_acyltransferase"/>
</dbReference>
<evidence type="ECO:0000313" key="8">
    <source>
        <dbReference type="Proteomes" id="UP000596035"/>
    </source>
</evidence>
<name>A0A1Z2XNR7_9FIRM</name>
<reference evidence="7" key="2">
    <citation type="submission" date="2017-05" db="EMBL/GenBank/DDBJ databases">
        <title>Improved OligoMM genomes.</title>
        <authorList>
            <person name="Garzetti D."/>
        </authorList>
    </citation>
    <scope>NUCLEOTIDE SEQUENCE [LARGE SCALE GENOMIC DNA]</scope>
    <source>
        <strain evidence="7">KB18</strain>
    </source>
</reference>
<evidence type="ECO:0000313" key="7">
    <source>
        <dbReference type="Proteomes" id="UP000196710"/>
    </source>
</evidence>
<dbReference type="PRINTS" id="PR00502">
    <property type="entry name" value="NUDIXFAMILY"/>
</dbReference>
<evidence type="ECO:0000256" key="1">
    <source>
        <dbReference type="ARBA" id="ARBA00022801"/>
    </source>
</evidence>
<dbReference type="InterPro" id="IPR020476">
    <property type="entry name" value="Nudix_hydrolase"/>
</dbReference>
<dbReference type="InterPro" id="IPR000086">
    <property type="entry name" value="NUDIX_hydrolase_dom"/>
</dbReference>
<dbReference type="AlphaFoldDB" id="A0A1Z2XNR7"/>
<evidence type="ECO:0000256" key="2">
    <source>
        <dbReference type="RuleBase" id="RU003476"/>
    </source>
</evidence>
<dbReference type="GO" id="GO:0016747">
    <property type="term" value="F:acyltransferase activity, transferring groups other than amino-acyl groups"/>
    <property type="evidence" value="ECO:0007669"/>
    <property type="project" value="InterPro"/>
</dbReference>
<dbReference type="Gene3D" id="3.40.630.30">
    <property type="match status" value="1"/>
</dbReference>
<dbReference type="EMBL" id="CP065321">
    <property type="protein sequence ID" value="QQR29367.1"/>
    <property type="molecule type" value="Genomic_DNA"/>
</dbReference>
<dbReference type="GO" id="GO:0016787">
    <property type="term" value="F:hydrolase activity"/>
    <property type="evidence" value="ECO:0007669"/>
    <property type="project" value="UniProtKB-KW"/>
</dbReference>
<dbReference type="EMBL" id="CP021422">
    <property type="protein sequence ID" value="ASB40077.1"/>
    <property type="molecule type" value="Genomic_DNA"/>
</dbReference>
<dbReference type="KEGG" id="amur:ADH66_05025"/>
<reference evidence="5" key="1">
    <citation type="journal article" date="2017" name="Genome Announc.">
        <title>High-Quality Whole-Genome Sequences of the Oligo-Mouse-Microbiota Bacterial Community.</title>
        <authorList>
            <person name="Garzetti D."/>
            <person name="Brugiroux S."/>
            <person name="Bunk B."/>
            <person name="Pukall R."/>
            <person name="McCoy K.D."/>
            <person name="Macpherson A.J."/>
            <person name="Stecher B."/>
        </authorList>
    </citation>
    <scope>NUCLEOTIDE SEQUENCE</scope>
    <source>
        <strain evidence="5">KB18</strain>
    </source>
</reference>
<comment type="similarity">
    <text evidence="2">Belongs to the Nudix hydrolase family.</text>
</comment>
<sequence>MIETNDLILDKAKQEDWLSMYKNVWSRSESFQYMVIENSPNQQEAQARMERTIAFQQGRESYTVYLKSTREAIGFTGIAPLEGNTWEETGICIGPDFWGRGYGWQILRALLAHAKELGAKEFVYSSWAENLASRALAAKAGFVQYGTEKHVREHDGKEYTLLKFKLSLADKTDWLFRTPEGICHVRVAAVLIRGGRLLAQKSGGTYALPGGHLRFGETTVEALVRELKEEMGVEAACRRLLWTEENFWRWGDREAHNLCYYYLIDANGSAPEEGVLMRDNDSVTFHWLPIAELDGVEIYPTFLKNELPNLSDYPKHFIRRD</sequence>
<dbReference type="Pfam" id="PF13302">
    <property type="entry name" value="Acetyltransf_3"/>
    <property type="match status" value="1"/>
</dbReference>
<dbReference type="Gene3D" id="3.90.79.10">
    <property type="entry name" value="Nucleoside Triphosphate Pyrophosphohydrolase"/>
    <property type="match status" value="1"/>
</dbReference>
<feature type="domain" description="Nudix hydrolase" evidence="4">
    <location>
        <begin position="182"/>
        <end position="312"/>
    </location>
</feature>
<organism evidence="6 8">
    <name type="scientific">Acutalibacter muris</name>
    <dbReference type="NCBI Taxonomy" id="1796620"/>
    <lineage>
        <taxon>Bacteria</taxon>
        <taxon>Bacillati</taxon>
        <taxon>Bacillota</taxon>
        <taxon>Clostridia</taxon>
        <taxon>Eubacteriales</taxon>
        <taxon>Acutalibacteraceae</taxon>
        <taxon>Acutalibacter</taxon>
    </lineage>
</organism>
<dbReference type="Proteomes" id="UP000196710">
    <property type="component" value="Chromosome"/>
</dbReference>
<feature type="domain" description="N-acetyltransferase" evidence="3">
    <location>
        <begin position="7"/>
        <end position="166"/>
    </location>
</feature>
<dbReference type="InterPro" id="IPR000182">
    <property type="entry name" value="GNAT_dom"/>
</dbReference>
<evidence type="ECO:0000313" key="5">
    <source>
        <dbReference type="EMBL" id="ASB40077.1"/>
    </source>
</evidence>
<dbReference type="PROSITE" id="PS51462">
    <property type="entry name" value="NUDIX"/>
    <property type="match status" value="1"/>
</dbReference>
<dbReference type="SUPFAM" id="SSF55811">
    <property type="entry name" value="Nudix"/>
    <property type="match status" value="1"/>
</dbReference>
<dbReference type="Proteomes" id="UP000596035">
    <property type="component" value="Chromosome"/>
</dbReference>
<dbReference type="PROSITE" id="PS00893">
    <property type="entry name" value="NUDIX_BOX"/>
    <property type="match status" value="1"/>
</dbReference>
<dbReference type="InterPro" id="IPR051531">
    <property type="entry name" value="N-acetyltransferase"/>
</dbReference>
<evidence type="ECO:0000313" key="6">
    <source>
        <dbReference type="EMBL" id="QQR29367.1"/>
    </source>
</evidence>
<dbReference type="RefSeq" id="WP_066534874.1">
    <property type="nucleotide sequence ID" value="NZ_CP021422.1"/>
</dbReference>
<dbReference type="CDD" id="cd04301">
    <property type="entry name" value="NAT_SF"/>
    <property type="match status" value="1"/>
</dbReference>
<dbReference type="PANTHER" id="PTHR43792:SF16">
    <property type="entry name" value="N-ACETYLTRANSFERASE DOMAIN-CONTAINING PROTEIN"/>
    <property type="match status" value="1"/>
</dbReference>
<reference evidence="6 8" key="3">
    <citation type="submission" date="2020-11" db="EMBL/GenBank/DDBJ databases">
        <title>Closed and high quality bacterial genomes of the OMM12 community.</title>
        <authorList>
            <person name="Marbouty M."/>
            <person name="Lamy-Besnier Q."/>
            <person name="Debarbieux L."/>
            <person name="Koszul R."/>
        </authorList>
    </citation>
    <scope>NUCLEOTIDE SEQUENCE [LARGE SCALE GENOMIC DNA]</scope>
    <source>
        <strain evidence="6 8">KB18</strain>
    </source>
</reference>
<accession>A0A1Z2XNR7</accession>
<dbReference type="InterPro" id="IPR020084">
    <property type="entry name" value="NUDIX_hydrolase_CS"/>
</dbReference>
<evidence type="ECO:0000259" key="4">
    <source>
        <dbReference type="PROSITE" id="PS51462"/>
    </source>
</evidence>
<protein>
    <submittedName>
        <fullName evidence="6">GNAT family N-acetyltransferase</fullName>
    </submittedName>
</protein>
<dbReference type="PANTHER" id="PTHR43792">
    <property type="entry name" value="GNAT FAMILY, PUTATIVE (AFU_ORTHOLOGUE AFUA_3G00765)-RELATED-RELATED"/>
    <property type="match status" value="1"/>
</dbReference>
<dbReference type="CDD" id="cd04688">
    <property type="entry name" value="NUDIX_Hydrolase"/>
    <property type="match status" value="1"/>
</dbReference>
<dbReference type="InterPro" id="IPR015797">
    <property type="entry name" value="NUDIX_hydrolase-like_dom_sf"/>
</dbReference>
<dbReference type="Pfam" id="PF00293">
    <property type="entry name" value="NUDIX"/>
    <property type="match status" value="1"/>
</dbReference>
<gene>
    <name evidence="5" type="ORF">ADH66_05025</name>
    <name evidence="6" type="ORF">I5Q82_15100</name>
</gene>
<dbReference type="PROSITE" id="PS51186">
    <property type="entry name" value="GNAT"/>
    <property type="match status" value="1"/>
</dbReference>
<keyword evidence="1 2" id="KW-0378">Hydrolase</keyword>
<keyword evidence="7" id="KW-1185">Reference proteome</keyword>
<proteinExistence type="inferred from homology"/>
<evidence type="ECO:0000259" key="3">
    <source>
        <dbReference type="PROSITE" id="PS51186"/>
    </source>
</evidence>